<keyword evidence="1" id="KW-0732">Signal</keyword>
<keyword evidence="3" id="KW-0449">Lipoprotein</keyword>
<accession>A0ABT2VPJ7</accession>
<comment type="caution">
    <text evidence="3">The sequence shown here is derived from an EMBL/GenBank/DDBJ whole genome shotgun (WGS) entry which is preliminary data.</text>
</comment>
<dbReference type="EMBL" id="JAOTJC010000008">
    <property type="protein sequence ID" value="MCU7555241.1"/>
    <property type="molecule type" value="Genomic_DNA"/>
</dbReference>
<reference evidence="4" key="1">
    <citation type="submission" date="2023-07" db="EMBL/GenBank/DDBJ databases">
        <title>Study on multiphase classification of strain Alteromonas salexigens isolated from the Yellow Sea.</title>
        <authorList>
            <person name="Sun L."/>
        </authorList>
    </citation>
    <scope>NUCLEOTIDE SEQUENCE [LARGE SCALE GENOMIC DNA]</scope>
    <source>
        <strain evidence="4">ASW11-19</strain>
    </source>
</reference>
<dbReference type="SUPFAM" id="SSF159594">
    <property type="entry name" value="XCC0632-like"/>
    <property type="match status" value="1"/>
</dbReference>
<feature type="domain" description="ABC-type transport auxiliary lipoprotein component" evidence="2">
    <location>
        <begin position="29"/>
        <end position="184"/>
    </location>
</feature>
<dbReference type="RefSeq" id="WP_262994692.1">
    <property type="nucleotide sequence ID" value="NZ_JAOTJC010000008.1"/>
</dbReference>
<evidence type="ECO:0000313" key="3">
    <source>
        <dbReference type="EMBL" id="MCU7555241.1"/>
    </source>
</evidence>
<name>A0ABT2VPJ7_9ALTE</name>
<evidence type="ECO:0000259" key="2">
    <source>
        <dbReference type="Pfam" id="PF03886"/>
    </source>
</evidence>
<evidence type="ECO:0000313" key="4">
    <source>
        <dbReference type="Proteomes" id="UP001209257"/>
    </source>
</evidence>
<keyword evidence="4" id="KW-1185">Reference proteome</keyword>
<feature type="chain" id="PRO_5047490505" evidence="1">
    <location>
        <begin position="24"/>
        <end position="189"/>
    </location>
</feature>
<dbReference type="Pfam" id="PF03886">
    <property type="entry name" value="ABC_trans_aux"/>
    <property type="match status" value="1"/>
</dbReference>
<dbReference type="Gene3D" id="3.40.50.10610">
    <property type="entry name" value="ABC-type transport auxiliary lipoprotein component"/>
    <property type="match status" value="1"/>
</dbReference>
<organism evidence="3 4">
    <name type="scientific">Alteromonas salexigens</name>
    <dbReference type="NCBI Taxonomy" id="2982530"/>
    <lineage>
        <taxon>Bacteria</taxon>
        <taxon>Pseudomonadati</taxon>
        <taxon>Pseudomonadota</taxon>
        <taxon>Gammaproteobacteria</taxon>
        <taxon>Alteromonadales</taxon>
        <taxon>Alteromonadaceae</taxon>
        <taxon>Alteromonas/Salinimonas group</taxon>
        <taxon>Alteromonas</taxon>
    </lineage>
</organism>
<dbReference type="PROSITE" id="PS51257">
    <property type="entry name" value="PROKAR_LIPOPROTEIN"/>
    <property type="match status" value="1"/>
</dbReference>
<dbReference type="InterPro" id="IPR005586">
    <property type="entry name" value="ABC_trans_aux"/>
</dbReference>
<protein>
    <submittedName>
        <fullName evidence="3">ABC-type transport auxiliary lipoprotein family protein</fullName>
    </submittedName>
</protein>
<dbReference type="Proteomes" id="UP001209257">
    <property type="component" value="Unassembled WGS sequence"/>
</dbReference>
<evidence type="ECO:0000256" key="1">
    <source>
        <dbReference type="SAM" id="SignalP"/>
    </source>
</evidence>
<gene>
    <name evidence="3" type="ORF">OCL06_11615</name>
</gene>
<sequence length="189" mass="20603">MRRMRILGYITLLGLLGGCASQAPQLQYYVLHSPAEKPAVSAPPASAVTLDQLILPEYLKQRSLTMQTSSTTLHYSPTHVWAEPVQHGVVQTLTSALLERGVTVLPTGRHRGEVMPATLSIQIDDMIATWQGEVILKGHFWLDAADKQGARQGFDYRAALSDDGFSHSISQLRGLIAQLADDIAATATR</sequence>
<feature type="signal peptide" evidence="1">
    <location>
        <begin position="1"/>
        <end position="23"/>
    </location>
</feature>
<proteinExistence type="predicted"/>